<dbReference type="Gene3D" id="3.90.1140.10">
    <property type="entry name" value="Cyclic phosphodiesterase"/>
    <property type="match status" value="1"/>
</dbReference>
<keyword evidence="2" id="KW-1185">Reference proteome</keyword>
<sequence length="173" mass="19086">MKKILTLAYPRLSGPDAEFIEAFRQQHDGQHRLAKAHFTMAFGSAGIDEHAYLKHVEETARAARPIAFACRYAMLAGDAAQAYAYLVPDEGYSQLSRLHDALYRQLLAPTLRLDLPYVPHIAVASSSNRALMKSLCDELNRGDLEIRGSVERLTVAALENSVLTDLVSYPLGG</sequence>
<gene>
    <name evidence="1" type="ORF">C1I89_00140</name>
</gene>
<dbReference type="SUPFAM" id="SSF55144">
    <property type="entry name" value="LigT-like"/>
    <property type="match status" value="1"/>
</dbReference>
<evidence type="ECO:0000313" key="1">
    <source>
        <dbReference type="EMBL" id="PND34855.1"/>
    </source>
</evidence>
<proteinExistence type="predicted"/>
<dbReference type="RefSeq" id="WP_102770814.1">
    <property type="nucleotide sequence ID" value="NZ_POQS01000001.1"/>
</dbReference>
<accession>A0A2N8KN36</accession>
<organism evidence="1 2">
    <name type="scientific">Achromobacter pulmonis</name>
    <dbReference type="NCBI Taxonomy" id="1389932"/>
    <lineage>
        <taxon>Bacteria</taxon>
        <taxon>Pseudomonadati</taxon>
        <taxon>Pseudomonadota</taxon>
        <taxon>Betaproteobacteria</taxon>
        <taxon>Burkholderiales</taxon>
        <taxon>Alcaligenaceae</taxon>
        <taxon>Achromobacter</taxon>
    </lineage>
</organism>
<dbReference type="AlphaFoldDB" id="A0A2N8KN36"/>
<reference evidence="1 2" key="1">
    <citation type="submission" date="2018-01" db="EMBL/GenBank/DDBJ databases">
        <title>The draft genome of an aniline degradation strain ANB-1.</title>
        <authorList>
            <person name="Zhang L."/>
            <person name="Jiang J."/>
        </authorList>
    </citation>
    <scope>NUCLEOTIDE SEQUENCE [LARGE SCALE GENOMIC DNA]</scope>
    <source>
        <strain evidence="1 2">ANB-1</strain>
    </source>
</reference>
<evidence type="ECO:0008006" key="3">
    <source>
        <dbReference type="Google" id="ProtNLM"/>
    </source>
</evidence>
<dbReference type="EMBL" id="POQS01000001">
    <property type="protein sequence ID" value="PND34855.1"/>
    <property type="molecule type" value="Genomic_DNA"/>
</dbReference>
<dbReference type="Proteomes" id="UP000235994">
    <property type="component" value="Unassembled WGS sequence"/>
</dbReference>
<evidence type="ECO:0000313" key="2">
    <source>
        <dbReference type="Proteomes" id="UP000235994"/>
    </source>
</evidence>
<protein>
    <recommendedName>
        <fullName evidence="3">2'-5' RNA ligase</fullName>
    </recommendedName>
</protein>
<dbReference type="InterPro" id="IPR009097">
    <property type="entry name" value="Cyclic_Pdiesterase"/>
</dbReference>
<comment type="caution">
    <text evidence="1">The sequence shown here is derived from an EMBL/GenBank/DDBJ whole genome shotgun (WGS) entry which is preliminary data.</text>
</comment>
<dbReference type="Pfam" id="PF13563">
    <property type="entry name" value="2_5_RNA_ligase2"/>
    <property type="match status" value="1"/>
</dbReference>
<name>A0A2N8KN36_9BURK</name>